<dbReference type="PANTHER" id="PTHR11109">
    <property type="entry name" value="GTP CYCLOHYDROLASE I"/>
    <property type="match status" value="1"/>
</dbReference>
<feature type="compositionally biased region" description="Polar residues" evidence="11">
    <location>
        <begin position="768"/>
        <end position="777"/>
    </location>
</feature>
<dbReference type="GO" id="GO:0003934">
    <property type="term" value="F:GTP cyclohydrolase I activity"/>
    <property type="evidence" value="ECO:0007669"/>
    <property type="project" value="UniProtKB-EC"/>
</dbReference>
<dbReference type="UniPathway" id="UPA00848">
    <property type="reaction ID" value="UER00151"/>
</dbReference>
<dbReference type="CDD" id="cd00642">
    <property type="entry name" value="GTP_cyclohydro1"/>
    <property type="match status" value="1"/>
</dbReference>
<dbReference type="GO" id="GO:0005737">
    <property type="term" value="C:cytoplasm"/>
    <property type="evidence" value="ECO:0007669"/>
    <property type="project" value="TreeGrafter"/>
</dbReference>
<evidence type="ECO:0000256" key="7">
    <source>
        <dbReference type="ARBA" id="ARBA00022801"/>
    </source>
</evidence>
<evidence type="ECO:0000256" key="11">
    <source>
        <dbReference type="SAM" id="MobiDB-lite"/>
    </source>
</evidence>
<evidence type="ECO:0000256" key="4">
    <source>
        <dbReference type="ARBA" id="ARBA00012715"/>
    </source>
</evidence>
<dbReference type="GO" id="GO:0006729">
    <property type="term" value="P:tetrahydrobiopterin biosynthetic process"/>
    <property type="evidence" value="ECO:0007669"/>
    <property type="project" value="UniProtKB-KW"/>
</dbReference>
<dbReference type="WBParaSite" id="maker-uti_cns_0045866-snap-gene-0.3-mRNA-1">
    <property type="protein sequence ID" value="maker-uti_cns_0045866-snap-gene-0.3-mRNA-1"/>
    <property type="gene ID" value="maker-uti_cns_0045866-snap-gene-0.3"/>
</dbReference>
<dbReference type="NCBIfam" id="TIGR00063">
    <property type="entry name" value="folE"/>
    <property type="match status" value="1"/>
</dbReference>
<keyword evidence="13" id="KW-1185">Reference proteome</keyword>
<keyword evidence="8" id="KW-0783">Tetrahydrobiopterin biosynthesis</keyword>
<dbReference type="FunFam" id="1.10.286.10:FF:000003">
    <property type="entry name" value="GTP cyclohydrolase 1"/>
    <property type="match status" value="1"/>
</dbReference>
<dbReference type="NCBIfam" id="NF006826">
    <property type="entry name" value="PRK09347.1-3"/>
    <property type="match status" value="1"/>
</dbReference>
<dbReference type="InterPro" id="IPR043133">
    <property type="entry name" value="GTP-CH-I_C/QueF"/>
</dbReference>
<dbReference type="PROSITE" id="PS00860">
    <property type="entry name" value="GTP_CYCLOHYDROL_1_2"/>
    <property type="match status" value="1"/>
</dbReference>
<dbReference type="SUPFAM" id="SSF55620">
    <property type="entry name" value="Tetrahydrobiopterin biosynthesis enzymes-like"/>
    <property type="match status" value="1"/>
</dbReference>
<keyword evidence="9" id="KW-0342">GTP-binding</keyword>
<feature type="region of interest" description="Disordered" evidence="11">
    <location>
        <begin position="649"/>
        <end position="707"/>
    </location>
</feature>
<keyword evidence="7" id="KW-0378">Hydrolase</keyword>
<comment type="similarity">
    <text evidence="3">Belongs to the GTP cyclohydrolase I family.</text>
</comment>
<evidence type="ECO:0000256" key="6">
    <source>
        <dbReference type="ARBA" id="ARBA00022741"/>
    </source>
</evidence>
<feature type="compositionally biased region" description="Basic and acidic residues" evidence="11">
    <location>
        <begin position="158"/>
        <end position="189"/>
    </location>
</feature>
<dbReference type="InterPro" id="IPR018234">
    <property type="entry name" value="GTP_CycHdrlase_I_CS"/>
</dbReference>
<evidence type="ECO:0000256" key="2">
    <source>
        <dbReference type="ARBA" id="ARBA00005080"/>
    </source>
</evidence>
<evidence type="ECO:0000313" key="14">
    <source>
        <dbReference type="WBParaSite" id="maker-uti_cns_0045866-snap-gene-0.3-mRNA-1"/>
    </source>
</evidence>
<accession>A0A1I8J549</accession>
<dbReference type="Gene3D" id="3.30.1130.10">
    <property type="match status" value="1"/>
</dbReference>
<feature type="region of interest" description="Disordered" evidence="11">
    <location>
        <begin position="354"/>
        <end position="379"/>
    </location>
</feature>
<dbReference type="NCBIfam" id="NF006825">
    <property type="entry name" value="PRK09347.1-2"/>
    <property type="match status" value="1"/>
</dbReference>
<reference evidence="14" key="1">
    <citation type="submission" date="2016-11" db="UniProtKB">
        <authorList>
            <consortium name="WormBaseParasite"/>
        </authorList>
    </citation>
    <scope>IDENTIFICATION</scope>
</reference>
<evidence type="ECO:0000256" key="10">
    <source>
        <dbReference type="ARBA" id="ARBA00030854"/>
    </source>
</evidence>
<dbReference type="Pfam" id="PF01227">
    <property type="entry name" value="GTP_cyclohydroI"/>
    <property type="match status" value="1"/>
</dbReference>
<dbReference type="FunFam" id="3.30.1130.10:FF:000012">
    <property type="entry name" value="GTP cyclohydrolase 1"/>
    <property type="match status" value="1"/>
</dbReference>
<dbReference type="PANTHER" id="PTHR11109:SF7">
    <property type="entry name" value="GTP CYCLOHYDROLASE 1"/>
    <property type="match status" value="1"/>
</dbReference>
<protein>
    <recommendedName>
        <fullName evidence="5">GTP cyclohydrolase 1</fullName>
        <ecNumber evidence="4">3.5.4.16</ecNumber>
    </recommendedName>
    <alternativeName>
        <fullName evidence="10">GTP cyclohydrolase I</fullName>
    </alternativeName>
</protein>
<organism evidence="13 14">
    <name type="scientific">Macrostomum lignano</name>
    <dbReference type="NCBI Taxonomy" id="282301"/>
    <lineage>
        <taxon>Eukaryota</taxon>
        <taxon>Metazoa</taxon>
        <taxon>Spiralia</taxon>
        <taxon>Lophotrochozoa</taxon>
        <taxon>Platyhelminthes</taxon>
        <taxon>Rhabditophora</taxon>
        <taxon>Macrostomorpha</taxon>
        <taxon>Macrostomida</taxon>
        <taxon>Macrostomidae</taxon>
        <taxon>Macrostomum</taxon>
    </lineage>
</organism>
<comment type="catalytic activity">
    <reaction evidence="1">
        <text>GTP + H2O = 7,8-dihydroneopterin 3'-triphosphate + formate + H(+)</text>
        <dbReference type="Rhea" id="RHEA:17473"/>
        <dbReference type="ChEBI" id="CHEBI:15377"/>
        <dbReference type="ChEBI" id="CHEBI:15378"/>
        <dbReference type="ChEBI" id="CHEBI:15740"/>
        <dbReference type="ChEBI" id="CHEBI:37565"/>
        <dbReference type="ChEBI" id="CHEBI:58462"/>
        <dbReference type="EC" id="3.5.4.16"/>
    </reaction>
</comment>
<dbReference type="Gene3D" id="1.10.286.10">
    <property type="match status" value="1"/>
</dbReference>
<dbReference type="HAMAP" id="MF_00223">
    <property type="entry name" value="FolE"/>
    <property type="match status" value="1"/>
</dbReference>
<proteinExistence type="inferred from homology"/>
<evidence type="ECO:0000256" key="1">
    <source>
        <dbReference type="ARBA" id="ARBA00001052"/>
    </source>
</evidence>
<dbReference type="InterPro" id="IPR020602">
    <property type="entry name" value="GTP_CycHdrlase_I_dom"/>
</dbReference>
<evidence type="ECO:0000256" key="3">
    <source>
        <dbReference type="ARBA" id="ARBA00008085"/>
    </source>
</evidence>
<evidence type="ECO:0000259" key="12">
    <source>
        <dbReference type="Pfam" id="PF01227"/>
    </source>
</evidence>
<dbReference type="GO" id="GO:0046654">
    <property type="term" value="P:tetrahydrofolate biosynthetic process"/>
    <property type="evidence" value="ECO:0007669"/>
    <property type="project" value="InterPro"/>
</dbReference>
<comment type="pathway">
    <text evidence="2">Cofactor biosynthesis; 7,8-dihydroneopterin triphosphate biosynthesis; 7,8-dihydroneopterin triphosphate from GTP: step 1/1.</text>
</comment>
<dbReference type="GO" id="GO:0005525">
    <property type="term" value="F:GTP binding"/>
    <property type="evidence" value="ECO:0007669"/>
    <property type="project" value="UniProtKB-KW"/>
</dbReference>
<evidence type="ECO:0000256" key="5">
    <source>
        <dbReference type="ARBA" id="ARBA00017272"/>
    </source>
</evidence>
<feature type="compositionally biased region" description="Basic and acidic residues" evidence="11">
    <location>
        <begin position="196"/>
        <end position="259"/>
    </location>
</feature>
<sequence>LRSALERLRRELLSAKEAAHASAQDALEQRQRAEKSAVALEGEAAALADAGGAGGGAGPPAGEAAVGGCGRSVQRAAENAAESQRRSEAAAAEAEATVRGLRQQLLAAGKATEQANDEAERLREQIAALQLDLAERESGATKLSREASDLRAALADAEERAKEAMRQGEERAREAAGRARQAAEAELAKRSAAAEAEARRQREESGRALKEARTHAEAQRAELARRLAAAEEAAREAEERANGLARKLDSRESELDGAKSEAAALSDRLRSRESELSDANSKMAQLREECANLRRALDESRASAERLHRDSQQVAASVSAWVQDQKAASDKLGRKIKDQSRAILALQQERDRLMAAAAGSGQRSRDQSPVKDDSNSSVAQLRKELERERLASQSYRLRAEGREQTASALRAQLEARAFRVYFDETAVKQTVETAMREAGVTDPEKLDKAYWISKCDELSGQLQRNSEYWAEKLRELTKPWWWSSGRPPANPNCTVPAAPGGTGTCRVPGSRPVLIGWPRKAGRSSFLIPGGGPVDRASGFLEPQWLCVGGPGLANSLSGQLFYNEDFPAGCLLFETKTFEISNMLRYSVSHVLDSNKLGLSTGNSSPQLLAPEAASNEAAAAVAYRQMHPMSPSSPTVELEAQLLTGAKAKPEPVKPSNKPRGNIVGTPGGVAVRTPGGGAATAAAPATDAATSEPPSSATSGAAASNGAVASSPAVSSVDFPVPRHQQNHRHNLRVAGVGAIRSPDTPRRCRLRLPDAQRDYEFSDDSATPSPQPGALTTQGAYFDAERNQLLDDMSDAYRRIITCVGEDTERQGLRKTPERAAKALLYFTKGYEETIADILNDAVFDENHEEMVVVKDIEMFSMCEHHMVPFMGKVSIGYLPNMRVLGISKLARIVEVYSRRLQVQERLTKQIALALMEAIRPAGVAVVVQATHMCMVMRGVQKINASTVTSSMLGVFREDTKIRDEFMNHVK</sequence>
<dbReference type="PROSITE" id="PS00859">
    <property type="entry name" value="GTP_CYCLOHYDROL_1_1"/>
    <property type="match status" value="1"/>
</dbReference>
<evidence type="ECO:0000313" key="13">
    <source>
        <dbReference type="Proteomes" id="UP000095280"/>
    </source>
</evidence>
<dbReference type="InterPro" id="IPR043134">
    <property type="entry name" value="GTP-CH-I_N"/>
</dbReference>
<dbReference type="InterPro" id="IPR001474">
    <property type="entry name" value="GTP_CycHdrlase_I"/>
</dbReference>
<feature type="compositionally biased region" description="Basic and acidic residues" evidence="11">
    <location>
        <begin position="363"/>
        <end position="374"/>
    </location>
</feature>
<feature type="region of interest" description="Disordered" evidence="11">
    <location>
        <begin position="158"/>
        <end position="283"/>
    </location>
</feature>
<keyword evidence="6" id="KW-0547">Nucleotide-binding</keyword>
<evidence type="ECO:0000256" key="9">
    <source>
        <dbReference type="ARBA" id="ARBA00023134"/>
    </source>
</evidence>
<dbReference type="GO" id="GO:0008270">
    <property type="term" value="F:zinc ion binding"/>
    <property type="evidence" value="ECO:0007669"/>
    <property type="project" value="TreeGrafter"/>
</dbReference>
<feature type="compositionally biased region" description="Low complexity" evidence="11">
    <location>
        <begin position="671"/>
        <end position="707"/>
    </location>
</feature>
<evidence type="ECO:0000256" key="8">
    <source>
        <dbReference type="ARBA" id="ARBA00023007"/>
    </source>
</evidence>
<name>A0A1I8J549_9PLAT</name>
<dbReference type="Proteomes" id="UP000095280">
    <property type="component" value="Unplaced"/>
</dbReference>
<dbReference type="AlphaFoldDB" id="A0A1I8J549"/>
<feature type="region of interest" description="Disordered" evidence="11">
    <location>
        <begin position="758"/>
        <end position="777"/>
    </location>
</feature>
<dbReference type="EC" id="3.5.4.16" evidence="4"/>
<feature type="domain" description="GTP cyclohydrolase I" evidence="12">
    <location>
        <begin position="798"/>
        <end position="974"/>
    </location>
</feature>